<evidence type="ECO:0000313" key="2">
    <source>
        <dbReference type="Proteomes" id="UP001383192"/>
    </source>
</evidence>
<protein>
    <submittedName>
        <fullName evidence="1">Uncharacterized protein</fullName>
    </submittedName>
</protein>
<accession>A0AAW0C480</accession>
<organism evidence="1 2">
    <name type="scientific">Paramarasmius palmivorus</name>
    <dbReference type="NCBI Taxonomy" id="297713"/>
    <lineage>
        <taxon>Eukaryota</taxon>
        <taxon>Fungi</taxon>
        <taxon>Dikarya</taxon>
        <taxon>Basidiomycota</taxon>
        <taxon>Agaricomycotina</taxon>
        <taxon>Agaricomycetes</taxon>
        <taxon>Agaricomycetidae</taxon>
        <taxon>Agaricales</taxon>
        <taxon>Marasmiineae</taxon>
        <taxon>Marasmiaceae</taxon>
        <taxon>Paramarasmius</taxon>
    </lineage>
</organism>
<dbReference type="Proteomes" id="UP001383192">
    <property type="component" value="Unassembled WGS sequence"/>
</dbReference>
<keyword evidence="2" id="KW-1185">Reference proteome</keyword>
<sequence>MSTNAGSARRKVDKEMLFGLTREKKITAKARNHSIEEVKTLRIPDTLIVGTHTHL</sequence>
<name>A0AAW0C480_9AGAR</name>
<comment type="caution">
    <text evidence="1">The sequence shown here is derived from an EMBL/GenBank/DDBJ whole genome shotgun (WGS) entry which is preliminary data.</text>
</comment>
<reference evidence="1 2" key="1">
    <citation type="submission" date="2024-01" db="EMBL/GenBank/DDBJ databases">
        <title>A draft genome for a cacao thread blight-causing isolate of Paramarasmius palmivorus.</title>
        <authorList>
            <person name="Baruah I.K."/>
            <person name="Bukari Y."/>
            <person name="Amoako-Attah I."/>
            <person name="Meinhardt L.W."/>
            <person name="Bailey B.A."/>
            <person name="Cohen S.P."/>
        </authorList>
    </citation>
    <scope>NUCLEOTIDE SEQUENCE [LARGE SCALE GENOMIC DNA]</scope>
    <source>
        <strain evidence="1 2">GH-12</strain>
    </source>
</reference>
<dbReference type="EMBL" id="JAYKXP010000060">
    <property type="protein sequence ID" value="KAK7033677.1"/>
    <property type="molecule type" value="Genomic_DNA"/>
</dbReference>
<gene>
    <name evidence="1" type="ORF">VNI00_012677</name>
</gene>
<dbReference type="AlphaFoldDB" id="A0AAW0C480"/>
<proteinExistence type="predicted"/>
<evidence type="ECO:0000313" key="1">
    <source>
        <dbReference type="EMBL" id="KAK7033677.1"/>
    </source>
</evidence>